<dbReference type="InterPro" id="IPR001764">
    <property type="entry name" value="Glyco_hydro_3_N"/>
</dbReference>
<sequence length="539" mass="59255">MWETTPIPCLGIRSLKATDGPAGVRGAKWTEGSRTTFIPSGISLAATFDHDIVRRIRAVLGAEAHNKQAHVLLAPTMDLSDRNFENFGEDPFLTGSLAREYITGVQSEGVGACAKHFVANDQETRRFNMDEAIDERTLREMYLRPFQMTLDADPWTAMYPKINGVHADCSRTLIKDILREEWGYQGLVMSDWGGLNSTVESIKASTDLEMPGPALRYGKALEDAVKEGVVSEEEDINSSVLRVLKLLNRAGCWSGGSTDNPAMEIDESSVSVMDGEQMLDRSEFRATAREAAEDGIVLLKNENGLLPLRPTTLRKLAIIGPNAKTPTAGGSGSAIVNPYYVTNPYDSLVTAAKVANPQLEITYEQGILTHLHLPLLGDILKTPDGSAQGVQVDFYQGHQFEGGVVATTYWQDSLVYLMSDGDIPAQLKGKRFCFRARGVFTPTISGTYDFSLSNTGKAEVYVDELSIDNTEWTRICANFMNCSSPDKSAMMYLSAGRNYAFRVDSVVVPPPTRPREYALPPHCRSQRRHADPAQQGCHV</sequence>
<comment type="caution">
    <text evidence="13">The sequence shown here is derived from an EMBL/GenBank/DDBJ whole genome shotgun (WGS) entry which is preliminary data.</text>
</comment>
<dbReference type="EMBL" id="PVWQ01000004">
    <property type="protein sequence ID" value="RDW83544.1"/>
    <property type="molecule type" value="Genomic_DNA"/>
</dbReference>
<dbReference type="PRINTS" id="PR00133">
    <property type="entry name" value="GLHYDRLASE3"/>
</dbReference>
<evidence type="ECO:0000256" key="8">
    <source>
        <dbReference type="ARBA" id="ARBA00023277"/>
    </source>
</evidence>
<dbReference type="GO" id="GO:0008422">
    <property type="term" value="F:beta-glucosidase activity"/>
    <property type="evidence" value="ECO:0007669"/>
    <property type="project" value="UniProtKB-EC"/>
</dbReference>
<evidence type="ECO:0000256" key="3">
    <source>
        <dbReference type="ARBA" id="ARBA00005336"/>
    </source>
</evidence>
<keyword evidence="9 11" id="KW-0326">Glycosidase</keyword>
<dbReference type="GeneID" id="38114240"/>
<protein>
    <recommendedName>
        <fullName evidence="4 11">beta-glucosidase</fullName>
        <ecNumber evidence="4 11">3.2.1.21</ecNumber>
    </recommendedName>
</protein>
<dbReference type="InterPro" id="IPR011658">
    <property type="entry name" value="PA14_dom"/>
</dbReference>
<keyword evidence="8 11" id="KW-0119">Carbohydrate metabolism</keyword>
<dbReference type="InterPro" id="IPR050288">
    <property type="entry name" value="Cellulose_deg_GH3"/>
</dbReference>
<evidence type="ECO:0000256" key="6">
    <source>
        <dbReference type="ARBA" id="ARBA00023001"/>
    </source>
</evidence>
<dbReference type="InterPro" id="IPR002772">
    <property type="entry name" value="Glyco_hydro_3_C"/>
</dbReference>
<keyword evidence="5 11" id="KW-0378">Hydrolase</keyword>
<dbReference type="Gene3D" id="3.20.20.300">
    <property type="entry name" value="Glycoside hydrolase, family 3, N-terminal domain"/>
    <property type="match status" value="1"/>
</dbReference>
<evidence type="ECO:0000313" key="14">
    <source>
        <dbReference type="Proteomes" id="UP000256690"/>
    </source>
</evidence>
<dbReference type="SUPFAM" id="SSF51445">
    <property type="entry name" value="(Trans)glycosidases"/>
    <property type="match status" value="1"/>
</dbReference>
<dbReference type="InterPro" id="IPR019800">
    <property type="entry name" value="Glyco_hydro_3_AS"/>
</dbReference>
<evidence type="ECO:0000256" key="5">
    <source>
        <dbReference type="ARBA" id="ARBA00022801"/>
    </source>
</evidence>
<dbReference type="Pfam" id="PF00933">
    <property type="entry name" value="Glyco_hydro_3"/>
    <property type="match status" value="1"/>
</dbReference>
<dbReference type="SUPFAM" id="SSF52279">
    <property type="entry name" value="Beta-D-glucan exohydrolase, C-terminal domain"/>
    <property type="match status" value="1"/>
</dbReference>
<comment type="catalytic activity">
    <reaction evidence="1 11">
        <text>Hydrolysis of terminal, non-reducing beta-D-glucosyl residues with release of beta-D-glucose.</text>
        <dbReference type="EC" id="3.2.1.21"/>
    </reaction>
</comment>
<accession>A0A3D8SBT0</accession>
<dbReference type="OrthoDB" id="47059at2759"/>
<dbReference type="EC" id="3.2.1.21" evidence="4 11"/>
<evidence type="ECO:0000256" key="1">
    <source>
        <dbReference type="ARBA" id="ARBA00000448"/>
    </source>
</evidence>
<dbReference type="Gene3D" id="3.40.50.1700">
    <property type="entry name" value="Glycoside hydrolase family 3 C-terminal domain"/>
    <property type="match status" value="1"/>
</dbReference>
<dbReference type="PROSITE" id="PS00775">
    <property type="entry name" value="GLYCOSYL_HYDROL_F3"/>
    <property type="match status" value="1"/>
</dbReference>
<dbReference type="Pfam" id="PF01915">
    <property type="entry name" value="Glyco_hydro_3_C"/>
    <property type="match status" value="1"/>
</dbReference>
<dbReference type="InterPro" id="IPR017853">
    <property type="entry name" value="GH"/>
</dbReference>
<dbReference type="PROSITE" id="PS51820">
    <property type="entry name" value="PA14"/>
    <property type="match status" value="1"/>
</dbReference>
<evidence type="ECO:0000256" key="2">
    <source>
        <dbReference type="ARBA" id="ARBA00004987"/>
    </source>
</evidence>
<dbReference type="STRING" id="1810919.A0A3D8SBT0"/>
<comment type="similarity">
    <text evidence="3 11">Belongs to the glycosyl hydrolase 3 family.</text>
</comment>
<dbReference type="RefSeq" id="XP_026604882.1">
    <property type="nucleotide sequence ID" value="XM_026745886.1"/>
</dbReference>
<evidence type="ECO:0000256" key="7">
    <source>
        <dbReference type="ARBA" id="ARBA00023180"/>
    </source>
</evidence>
<keyword evidence="14" id="KW-1185">Reference proteome</keyword>
<evidence type="ECO:0000256" key="9">
    <source>
        <dbReference type="ARBA" id="ARBA00023295"/>
    </source>
</evidence>
<evidence type="ECO:0000259" key="12">
    <source>
        <dbReference type="PROSITE" id="PS51820"/>
    </source>
</evidence>
<dbReference type="InterPro" id="IPR037524">
    <property type="entry name" value="PA14/GLEYA"/>
</dbReference>
<organism evidence="13 14">
    <name type="scientific">Aspergillus mulundensis</name>
    <dbReference type="NCBI Taxonomy" id="1810919"/>
    <lineage>
        <taxon>Eukaryota</taxon>
        <taxon>Fungi</taxon>
        <taxon>Dikarya</taxon>
        <taxon>Ascomycota</taxon>
        <taxon>Pezizomycotina</taxon>
        <taxon>Eurotiomycetes</taxon>
        <taxon>Eurotiomycetidae</taxon>
        <taxon>Eurotiales</taxon>
        <taxon>Aspergillaceae</taxon>
        <taxon>Aspergillus</taxon>
        <taxon>Aspergillus subgen. Nidulantes</taxon>
    </lineage>
</organism>
<keyword evidence="7" id="KW-0325">Glycoprotein</keyword>
<gene>
    <name evidence="13" type="ORF">DSM5745_03870</name>
</gene>
<dbReference type="Proteomes" id="UP000256690">
    <property type="component" value="Unassembled WGS sequence"/>
</dbReference>
<dbReference type="PANTHER" id="PTHR42715">
    <property type="entry name" value="BETA-GLUCOSIDASE"/>
    <property type="match status" value="1"/>
</dbReference>
<dbReference type="SUPFAM" id="SSF56988">
    <property type="entry name" value="Anthrax protective antigen"/>
    <property type="match status" value="1"/>
</dbReference>
<comment type="pathway">
    <text evidence="2 11">Glycan metabolism; cellulose degradation.</text>
</comment>
<dbReference type="PANTHER" id="PTHR42715:SF10">
    <property type="entry name" value="BETA-GLUCOSIDASE"/>
    <property type="match status" value="1"/>
</dbReference>
<feature type="domain" description="PA14" evidence="12">
    <location>
        <begin position="385"/>
        <end position="539"/>
    </location>
</feature>
<dbReference type="InterPro" id="IPR036962">
    <property type="entry name" value="Glyco_hydro_3_N_sf"/>
</dbReference>
<dbReference type="Gene3D" id="2.60.120.260">
    <property type="entry name" value="Galactose-binding domain-like"/>
    <property type="match status" value="1"/>
</dbReference>
<dbReference type="Pfam" id="PF07691">
    <property type="entry name" value="PA14"/>
    <property type="match status" value="1"/>
</dbReference>
<dbReference type="InterPro" id="IPR036881">
    <property type="entry name" value="Glyco_hydro_3_C_sf"/>
</dbReference>
<evidence type="ECO:0000256" key="4">
    <source>
        <dbReference type="ARBA" id="ARBA00012744"/>
    </source>
</evidence>
<name>A0A3D8SBT0_9EURO</name>
<keyword evidence="10 11" id="KW-0624">Polysaccharide degradation</keyword>
<proteinExistence type="inferred from homology"/>
<dbReference type="GO" id="GO:0030245">
    <property type="term" value="P:cellulose catabolic process"/>
    <property type="evidence" value="ECO:0007669"/>
    <property type="project" value="UniProtKB-UniPathway"/>
</dbReference>
<evidence type="ECO:0000256" key="10">
    <source>
        <dbReference type="ARBA" id="ARBA00023326"/>
    </source>
</evidence>
<evidence type="ECO:0000313" key="13">
    <source>
        <dbReference type="EMBL" id="RDW83544.1"/>
    </source>
</evidence>
<dbReference type="SMART" id="SM00758">
    <property type="entry name" value="PA14"/>
    <property type="match status" value="1"/>
</dbReference>
<evidence type="ECO:0000256" key="11">
    <source>
        <dbReference type="RuleBase" id="RU361161"/>
    </source>
</evidence>
<keyword evidence="6" id="KW-0136">Cellulose degradation</keyword>
<reference evidence="13 14" key="1">
    <citation type="journal article" date="2018" name="IMA Fungus">
        <title>IMA Genome-F 9: Draft genome sequence of Annulohypoxylon stygium, Aspergillus mulundensis, Berkeleyomyces basicola (syn. Thielaviopsis basicola), Ceratocystis smalleyi, two Cercospora beticola strains, Coleophoma cylindrospora, Fusarium fracticaudum, Phialophora cf. hyalina, and Morchella septimelata.</title>
        <authorList>
            <person name="Wingfield B.D."/>
            <person name="Bills G.F."/>
            <person name="Dong Y."/>
            <person name="Huang W."/>
            <person name="Nel W.J."/>
            <person name="Swalarsk-Parry B.S."/>
            <person name="Vaghefi N."/>
            <person name="Wilken P.M."/>
            <person name="An Z."/>
            <person name="de Beer Z.W."/>
            <person name="De Vos L."/>
            <person name="Chen L."/>
            <person name="Duong T.A."/>
            <person name="Gao Y."/>
            <person name="Hammerbacher A."/>
            <person name="Kikkert J.R."/>
            <person name="Li Y."/>
            <person name="Li H."/>
            <person name="Li K."/>
            <person name="Li Q."/>
            <person name="Liu X."/>
            <person name="Ma X."/>
            <person name="Naidoo K."/>
            <person name="Pethybridge S.J."/>
            <person name="Sun J."/>
            <person name="Steenkamp E.T."/>
            <person name="van der Nest M.A."/>
            <person name="van Wyk S."/>
            <person name="Wingfield M.J."/>
            <person name="Xiong C."/>
            <person name="Yue Q."/>
            <person name="Zhang X."/>
        </authorList>
    </citation>
    <scope>NUCLEOTIDE SEQUENCE [LARGE SCALE GENOMIC DNA]</scope>
    <source>
        <strain evidence="13 14">DSM 5745</strain>
    </source>
</reference>
<dbReference type="AlphaFoldDB" id="A0A3D8SBT0"/>
<dbReference type="UniPathway" id="UPA00696"/>